<keyword evidence="3" id="KW-1185">Reference proteome</keyword>
<feature type="region of interest" description="Disordered" evidence="1">
    <location>
        <begin position="295"/>
        <end position="366"/>
    </location>
</feature>
<feature type="compositionally biased region" description="Polar residues" evidence="1">
    <location>
        <begin position="32"/>
        <end position="51"/>
    </location>
</feature>
<dbReference type="Proteomes" id="UP001147746">
    <property type="component" value="Unassembled WGS sequence"/>
</dbReference>
<feature type="region of interest" description="Disordered" evidence="1">
    <location>
        <begin position="187"/>
        <end position="238"/>
    </location>
</feature>
<accession>A0A9W9PP28</accession>
<name>A0A9W9PP28_9EURO</name>
<evidence type="ECO:0000256" key="1">
    <source>
        <dbReference type="SAM" id="MobiDB-lite"/>
    </source>
</evidence>
<proteinExistence type="predicted"/>
<gene>
    <name evidence="2" type="ORF">N7476_009853</name>
</gene>
<organism evidence="2 3">
    <name type="scientific">Penicillium atrosanguineum</name>
    <dbReference type="NCBI Taxonomy" id="1132637"/>
    <lineage>
        <taxon>Eukaryota</taxon>
        <taxon>Fungi</taxon>
        <taxon>Dikarya</taxon>
        <taxon>Ascomycota</taxon>
        <taxon>Pezizomycotina</taxon>
        <taxon>Eurotiomycetes</taxon>
        <taxon>Eurotiomycetidae</taxon>
        <taxon>Eurotiales</taxon>
        <taxon>Aspergillaceae</taxon>
        <taxon>Penicillium</taxon>
    </lineage>
</organism>
<reference evidence="2" key="2">
    <citation type="journal article" date="2023" name="IMA Fungus">
        <title>Comparative genomic study of the Penicillium genus elucidates a diverse pangenome and 15 lateral gene transfer events.</title>
        <authorList>
            <person name="Petersen C."/>
            <person name="Sorensen T."/>
            <person name="Nielsen M.R."/>
            <person name="Sondergaard T.E."/>
            <person name="Sorensen J.L."/>
            <person name="Fitzpatrick D.A."/>
            <person name="Frisvad J.C."/>
            <person name="Nielsen K.L."/>
        </authorList>
    </citation>
    <scope>NUCLEOTIDE SEQUENCE</scope>
    <source>
        <strain evidence="2">IBT 21472</strain>
    </source>
</reference>
<comment type="caution">
    <text evidence="2">The sequence shown here is derived from an EMBL/GenBank/DDBJ whole genome shotgun (WGS) entry which is preliminary data.</text>
</comment>
<feature type="compositionally biased region" description="Low complexity" evidence="1">
    <location>
        <begin position="302"/>
        <end position="312"/>
    </location>
</feature>
<evidence type="ECO:0000313" key="3">
    <source>
        <dbReference type="Proteomes" id="UP001147746"/>
    </source>
</evidence>
<dbReference type="EMBL" id="JAPZBO010000009">
    <property type="protein sequence ID" value="KAJ5303054.1"/>
    <property type="molecule type" value="Genomic_DNA"/>
</dbReference>
<sequence length="460" mass="51373">MESNDNTKKAQKTSRSVGTSLAGEETEPFTVLITSAGANEHTSINRATNPKVTKKKKLAERSNNDLAEAETASRVGLSSPSPTPESGETENKLKPKVTRHSWGKSENMPLGFPNSKAELTDDQIKVLVMQGPGFRKTYCNYFTLSGRIKRPFYRVIFEKQPDGEMVFEDWVISSNLHPRWESVMQRWEHHKERESSGNPPRKRQSKPSKKNEAEGADVKEDDNSPKQPSMKDTSSKKAGCLSERLCTPASEEFFESLPDAPSTDVDTDKTANIAALSAAATATATVVATLAAEGTEVQSAKPGPSGPSYRSRSYPDPERLSNRATRTGDWDGMFLRPERRRSRRPRNSSTVQNTDEAKPYDPANLSHSTHWYHGGELLQSIQQYEMNDLELMNLDDLSAFAKRMDRDINKVHATLMHSSESFGNWEVKKKVNELRTSLLALHISCLKLQGQLEADRMGEQ</sequence>
<evidence type="ECO:0000313" key="2">
    <source>
        <dbReference type="EMBL" id="KAJ5303054.1"/>
    </source>
</evidence>
<feature type="compositionally biased region" description="Basic and acidic residues" evidence="1">
    <location>
        <begin position="313"/>
        <end position="329"/>
    </location>
</feature>
<reference evidence="2" key="1">
    <citation type="submission" date="2022-12" db="EMBL/GenBank/DDBJ databases">
        <authorList>
            <person name="Petersen C."/>
        </authorList>
    </citation>
    <scope>NUCLEOTIDE SEQUENCE</scope>
    <source>
        <strain evidence="2">IBT 21472</strain>
    </source>
</reference>
<dbReference type="AlphaFoldDB" id="A0A9W9PP28"/>
<feature type="compositionally biased region" description="Basic and acidic residues" evidence="1">
    <location>
        <begin position="209"/>
        <end position="224"/>
    </location>
</feature>
<feature type="region of interest" description="Disordered" evidence="1">
    <location>
        <begin position="1"/>
        <end position="116"/>
    </location>
</feature>
<protein>
    <submittedName>
        <fullName evidence="2">Uncharacterized protein</fullName>
    </submittedName>
</protein>